<dbReference type="PANTHER" id="PTHR33609:SF1">
    <property type="entry name" value="TRANSPOSASE"/>
    <property type="match status" value="1"/>
</dbReference>
<dbReference type="RefSeq" id="WP_147253105.1">
    <property type="nucleotide sequence ID" value="NZ_JPWH01000079.1"/>
</dbReference>
<dbReference type="Pfam" id="PF01527">
    <property type="entry name" value="HTH_Tnp_1"/>
    <property type="match status" value="1"/>
</dbReference>
<dbReference type="EMBL" id="JPWH01000079">
    <property type="protein sequence ID" value="RCK36950.1"/>
    <property type="molecule type" value="Genomic_DNA"/>
</dbReference>
<dbReference type="GO" id="GO:0006313">
    <property type="term" value="P:DNA transposition"/>
    <property type="evidence" value="ECO:0007669"/>
    <property type="project" value="InterPro"/>
</dbReference>
<dbReference type="OrthoDB" id="7362268at2"/>
<dbReference type="InterPro" id="IPR002514">
    <property type="entry name" value="Transposase_8"/>
</dbReference>
<organism evidence="1 2">
    <name type="scientific">Thalassospira profundimaris</name>
    <dbReference type="NCBI Taxonomy" id="502049"/>
    <lineage>
        <taxon>Bacteria</taxon>
        <taxon>Pseudomonadati</taxon>
        <taxon>Pseudomonadota</taxon>
        <taxon>Alphaproteobacteria</taxon>
        <taxon>Rhodospirillales</taxon>
        <taxon>Thalassospiraceae</taxon>
        <taxon>Thalassospira</taxon>
    </lineage>
</organism>
<dbReference type="InterPro" id="IPR052546">
    <property type="entry name" value="Transposase_8_domain"/>
</dbReference>
<evidence type="ECO:0000313" key="1">
    <source>
        <dbReference type="EMBL" id="RCK36950.1"/>
    </source>
</evidence>
<dbReference type="GO" id="GO:0004803">
    <property type="term" value="F:transposase activity"/>
    <property type="evidence" value="ECO:0007669"/>
    <property type="project" value="InterPro"/>
</dbReference>
<feature type="non-terminal residue" evidence="1">
    <location>
        <position position="62"/>
    </location>
</feature>
<dbReference type="AlphaFoldDB" id="A0A367W928"/>
<gene>
    <name evidence="1" type="ORF">TH25_25675</name>
</gene>
<dbReference type="SUPFAM" id="SSF46689">
    <property type="entry name" value="Homeodomain-like"/>
    <property type="match status" value="1"/>
</dbReference>
<dbReference type="GO" id="GO:0003677">
    <property type="term" value="F:DNA binding"/>
    <property type="evidence" value="ECO:0007669"/>
    <property type="project" value="InterPro"/>
</dbReference>
<sequence>MKRSRFTEEQIIGMIREQESGQKTADVCRRHGKSEATFYKYKAKYGSMDVSDARRLKALEDE</sequence>
<proteinExistence type="predicted"/>
<reference evidence="1 2" key="1">
    <citation type="submission" date="2014-07" db="EMBL/GenBank/DDBJ databases">
        <title>Draft genome sequence of Thalassospira profundimaris S25-3-2.</title>
        <authorList>
            <person name="Lai Q."/>
            <person name="Shao Z."/>
        </authorList>
    </citation>
    <scope>NUCLEOTIDE SEQUENCE [LARGE SCALE GENOMIC DNA]</scope>
    <source>
        <strain evidence="1 2">S25-3-2</strain>
    </source>
</reference>
<evidence type="ECO:0000313" key="2">
    <source>
        <dbReference type="Proteomes" id="UP000252517"/>
    </source>
</evidence>
<protein>
    <submittedName>
        <fullName evidence="1">Transposase</fullName>
    </submittedName>
</protein>
<dbReference type="Proteomes" id="UP000252517">
    <property type="component" value="Unassembled WGS sequence"/>
</dbReference>
<dbReference type="InterPro" id="IPR009057">
    <property type="entry name" value="Homeodomain-like_sf"/>
</dbReference>
<comment type="caution">
    <text evidence="1">The sequence shown here is derived from an EMBL/GenBank/DDBJ whole genome shotgun (WGS) entry which is preliminary data.</text>
</comment>
<name>A0A367W928_9PROT</name>
<accession>A0A367W928</accession>
<dbReference type="PANTHER" id="PTHR33609">
    <property type="entry name" value="LOW CALCIUM RESPONSE LOCUS PROTEIN S"/>
    <property type="match status" value="1"/>
</dbReference>